<proteinExistence type="predicted"/>
<evidence type="ECO:0008006" key="4">
    <source>
        <dbReference type="Google" id="ProtNLM"/>
    </source>
</evidence>
<dbReference type="InterPro" id="IPR011250">
    <property type="entry name" value="OMP/PagP_B-barrel"/>
</dbReference>
<evidence type="ECO:0000313" key="2">
    <source>
        <dbReference type="EMBL" id="AYL97170.1"/>
    </source>
</evidence>
<organism evidence="2 3">
    <name type="scientific">Mucilaginibacter celer</name>
    <dbReference type="NCBI Taxonomy" id="2305508"/>
    <lineage>
        <taxon>Bacteria</taxon>
        <taxon>Pseudomonadati</taxon>
        <taxon>Bacteroidota</taxon>
        <taxon>Sphingobacteriia</taxon>
        <taxon>Sphingobacteriales</taxon>
        <taxon>Sphingobacteriaceae</taxon>
        <taxon>Mucilaginibacter</taxon>
    </lineage>
</organism>
<name>A0A494VUM1_9SPHI</name>
<dbReference type="KEGG" id="muh:HYN43_018475"/>
<reference evidence="2 3" key="1">
    <citation type="submission" date="2018-10" db="EMBL/GenBank/DDBJ databases">
        <title>Genome sequencing of Mucilaginibacter sp. HYN0043.</title>
        <authorList>
            <person name="Kim M."/>
            <person name="Yi H."/>
        </authorList>
    </citation>
    <scope>NUCLEOTIDE SEQUENCE [LARGE SCALE GENOMIC DNA]</scope>
    <source>
        <strain evidence="2 3">HYN0043</strain>
    </source>
</reference>
<accession>A0A494VUM1</accession>
<dbReference type="EMBL" id="CP032869">
    <property type="protein sequence ID" value="AYL97170.1"/>
    <property type="molecule type" value="Genomic_DNA"/>
</dbReference>
<keyword evidence="1" id="KW-0732">Signal</keyword>
<gene>
    <name evidence="2" type="ORF">HYN43_018475</name>
</gene>
<feature type="signal peptide" evidence="1">
    <location>
        <begin position="1"/>
        <end position="20"/>
    </location>
</feature>
<dbReference type="Proteomes" id="UP000270046">
    <property type="component" value="Chromosome"/>
</dbReference>
<dbReference type="AlphaFoldDB" id="A0A494VUM1"/>
<dbReference type="RefSeq" id="WP_119410747.1">
    <property type="nucleotide sequence ID" value="NZ_CP032869.1"/>
</dbReference>
<evidence type="ECO:0000313" key="3">
    <source>
        <dbReference type="Proteomes" id="UP000270046"/>
    </source>
</evidence>
<keyword evidence="3" id="KW-1185">Reference proteome</keyword>
<evidence type="ECO:0000256" key="1">
    <source>
        <dbReference type="SAM" id="SignalP"/>
    </source>
</evidence>
<dbReference type="SUPFAM" id="SSF56925">
    <property type="entry name" value="OMPA-like"/>
    <property type="match status" value="1"/>
</dbReference>
<feature type="chain" id="PRO_5019726871" description="Outer membrane protein beta-barrel domain-containing protein" evidence="1">
    <location>
        <begin position="21"/>
        <end position="189"/>
    </location>
</feature>
<protein>
    <recommendedName>
        <fullName evidence="4">Outer membrane protein beta-barrel domain-containing protein</fullName>
    </recommendedName>
</protein>
<sequence length="189" mass="20592">MKKILLPLAVVCGTVWGGFAQTSNNASTTAPTSSPADGPHYSFGVDWGLTVPGKSNTITGASFKYELPFAINTLFTASVGYSYMAFNNDNRKAELSVYGTAQKGVSFLPIKVGVKHYLNNHFFVEGQVGAAILLSRGGDNFNRYTSSYIYSAGFGYTLSNGIEVGLRYEDWKKQFKTSQAAIRVAYKFK</sequence>
<dbReference type="OrthoDB" id="668980at2"/>